<keyword evidence="6 9" id="KW-0133">Cell shape</keyword>
<evidence type="ECO:0000256" key="7">
    <source>
        <dbReference type="ARBA" id="ARBA00022984"/>
    </source>
</evidence>
<protein>
    <submittedName>
        <fullName evidence="11">Lipoprotein-anchoring transpeptidase ErfK/SrfK</fullName>
    </submittedName>
</protein>
<dbReference type="FunFam" id="2.40.440.10:FF:000002">
    <property type="entry name" value="L,D-transpeptidase ErfK/SrfK"/>
    <property type="match status" value="1"/>
</dbReference>
<keyword evidence="7 9" id="KW-0573">Peptidoglycan synthesis</keyword>
<name>A0A7W6ZTA1_9HYPH</name>
<evidence type="ECO:0000256" key="1">
    <source>
        <dbReference type="ARBA" id="ARBA00004752"/>
    </source>
</evidence>
<dbReference type="Proteomes" id="UP000543836">
    <property type="component" value="Unassembled WGS sequence"/>
</dbReference>
<comment type="pathway">
    <text evidence="1 9">Cell wall biogenesis; peptidoglycan biosynthesis.</text>
</comment>
<dbReference type="GO" id="GO:0018104">
    <property type="term" value="P:peptidoglycan-protein cross-linking"/>
    <property type="evidence" value="ECO:0007669"/>
    <property type="project" value="TreeGrafter"/>
</dbReference>
<dbReference type="Pfam" id="PF03734">
    <property type="entry name" value="YkuD"/>
    <property type="match status" value="1"/>
</dbReference>
<keyword evidence="5" id="KW-0378">Hydrolase</keyword>
<evidence type="ECO:0000256" key="3">
    <source>
        <dbReference type="ARBA" id="ARBA00022676"/>
    </source>
</evidence>
<reference evidence="11 12" key="1">
    <citation type="submission" date="2020-08" db="EMBL/GenBank/DDBJ databases">
        <title>Genomic Encyclopedia of Type Strains, Phase IV (KMG-V): Genome sequencing to study the core and pangenomes of soil and plant-associated prokaryotes.</title>
        <authorList>
            <person name="Whitman W."/>
        </authorList>
    </citation>
    <scope>NUCLEOTIDE SEQUENCE [LARGE SCALE GENOMIC DNA]</scope>
    <source>
        <strain evidence="11 12">SEMIA 492</strain>
    </source>
</reference>
<dbReference type="EMBL" id="JACIIG010000005">
    <property type="protein sequence ID" value="MBB4568361.1"/>
    <property type="molecule type" value="Genomic_DNA"/>
</dbReference>
<evidence type="ECO:0000259" key="10">
    <source>
        <dbReference type="PROSITE" id="PS52029"/>
    </source>
</evidence>
<comment type="caution">
    <text evidence="11">The sequence shown here is derived from an EMBL/GenBank/DDBJ whole genome shotgun (WGS) entry which is preliminary data.</text>
</comment>
<dbReference type="InterPro" id="IPR005490">
    <property type="entry name" value="LD_TPept_cat_dom"/>
</dbReference>
<dbReference type="InterPro" id="IPR038063">
    <property type="entry name" value="Transpep_catalytic_dom"/>
</dbReference>
<keyword evidence="4" id="KW-0808">Transferase</keyword>
<dbReference type="GO" id="GO:0005576">
    <property type="term" value="C:extracellular region"/>
    <property type="evidence" value="ECO:0007669"/>
    <property type="project" value="TreeGrafter"/>
</dbReference>
<proteinExistence type="inferred from homology"/>
<keyword evidence="3" id="KW-0328">Glycosyltransferase</keyword>
<dbReference type="InterPro" id="IPR050979">
    <property type="entry name" value="LD-transpeptidase"/>
</dbReference>
<keyword evidence="12" id="KW-1185">Reference proteome</keyword>
<dbReference type="PANTHER" id="PTHR30582">
    <property type="entry name" value="L,D-TRANSPEPTIDASE"/>
    <property type="match status" value="1"/>
</dbReference>
<dbReference type="PANTHER" id="PTHR30582:SF24">
    <property type="entry name" value="L,D-TRANSPEPTIDASE ERFK_SRFK-RELATED"/>
    <property type="match status" value="1"/>
</dbReference>
<dbReference type="GO" id="GO:0016757">
    <property type="term" value="F:glycosyltransferase activity"/>
    <property type="evidence" value="ECO:0007669"/>
    <property type="project" value="UniProtKB-KW"/>
</dbReference>
<organism evidence="11 12">
    <name type="scientific">Rhizobium leucaenae</name>
    <dbReference type="NCBI Taxonomy" id="29450"/>
    <lineage>
        <taxon>Bacteria</taxon>
        <taxon>Pseudomonadati</taxon>
        <taxon>Pseudomonadota</taxon>
        <taxon>Alphaproteobacteria</taxon>
        <taxon>Hyphomicrobiales</taxon>
        <taxon>Rhizobiaceae</taxon>
        <taxon>Rhizobium/Agrobacterium group</taxon>
        <taxon>Rhizobium</taxon>
    </lineage>
</organism>
<gene>
    <name evidence="11" type="ORF">GGE60_002477</name>
</gene>
<evidence type="ECO:0000256" key="9">
    <source>
        <dbReference type="PROSITE-ProRule" id="PRU01373"/>
    </source>
</evidence>
<evidence type="ECO:0000313" key="11">
    <source>
        <dbReference type="EMBL" id="MBB4568361.1"/>
    </source>
</evidence>
<evidence type="ECO:0000256" key="8">
    <source>
        <dbReference type="ARBA" id="ARBA00023316"/>
    </source>
</evidence>
<sequence>MARWRNIFAFDASFAPAAPVIMWLTDPYSVFNWFPMMADLLLASRRLLVVAAFAALSACSIIPDTGATDPDRFAQETAPIFYQPEGIDPQKVGRLPVQPVPQARDLFRTQFNQTYGLPTSNPVHQAMYAQKSEDDFTLPAIPYKRIDPRFLRQEVDYRTDEKPGTIVVDTRGHYLYFVEPGGRAMRYGVGLGAAGYAWHGRGVIQWKQKWPRWTPPSEMVAREPEIKPVSAQRGGMNPGPTNPLGARALYIFQNGKDTLYRIHGTPDWQSIGKQASSGCVRMLNQDVIDLFNRVSAKAEVVVL</sequence>
<evidence type="ECO:0000256" key="5">
    <source>
        <dbReference type="ARBA" id="ARBA00022801"/>
    </source>
</evidence>
<dbReference type="GO" id="GO:0071555">
    <property type="term" value="P:cell wall organization"/>
    <property type="evidence" value="ECO:0007669"/>
    <property type="project" value="UniProtKB-UniRule"/>
</dbReference>
<evidence type="ECO:0000256" key="4">
    <source>
        <dbReference type="ARBA" id="ARBA00022679"/>
    </source>
</evidence>
<evidence type="ECO:0000256" key="6">
    <source>
        <dbReference type="ARBA" id="ARBA00022960"/>
    </source>
</evidence>
<feature type="active site" description="Nucleophile" evidence="9">
    <location>
        <position position="279"/>
    </location>
</feature>
<evidence type="ECO:0000313" key="12">
    <source>
        <dbReference type="Proteomes" id="UP000543836"/>
    </source>
</evidence>
<feature type="domain" description="L,D-TPase catalytic" evidence="10">
    <location>
        <begin position="164"/>
        <end position="303"/>
    </location>
</feature>
<dbReference type="UniPathway" id="UPA00219"/>
<dbReference type="GO" id="GO:0071972">
    <property type="term" value="F:peptidoglycan L,D-transpeptidase activity"/>
    <property type="evidence" value="ECO:0007669"/>
    <property type="project" value="TreeGrafter"/>
</dbReference>
<accession>A0A7W6ZTA1</accession>
<dbReference type="Gene3D" id="2.40.440.10">
    <property type="entry name" value="L,D-transpeptidase catalytic domain-like"/>
    <property type="match status" value="1"/>
</dbReference>
<dbReference type="PROSITE" id="PS52029">
    <property type="entry name" value="LD_TPASE"/>
    <property type="match status" value="1"/>
</dbReference>
<keyword evidence="8 9" id="KW-0961">Cell wall biogenesis/degradation</keyword>
<feature type="active site" description="Proton donor/acceptor" evidence="9">
    <location>
        <position position="263"/>
    </location>
</feature>
<dbReference type="GO" id="GO:0008360">
    <property type="term" value="P:regulation of cell shape"/>
    <property type="evidence" value="ECO:0007669"/>
    <property type="project" value="UniProtKB-UniRule"/>
</dbReference>
<comment type="similarity">
    <text evidence="2">Belongs to the YkuD family.</text>
</comment>
<dbReference type="CDD" id="cd16913">
    <property type="entry name" value="YkuD_like"/>
    <property type="match status" value="1"/>
</dbReference>
<dbReference type="AlphaFoldDB" id="A0A7W6ZTA1"/>
<dbReference type="SUPFAM" id="SSF141523">
    <property type="entry name" value="L,D-transpeptidase catalytic domain-like"/>
    <property type="match status" value="1"/>
</dbReference>
<keyword evidence="11" id="KW-0449">Lipoprotein</keyword>
<evidence type="ECO:0000256" key="2">
    <source>
        <dbReference type="ARBA" id="ARBA00005992"/>
    </source>
</evidence>